<dbReference type="HOGENOM" id="CLU_984114_0_0_1"/>
<dbReference type="VEuPathDB" id="FungiDB:TSTA_001000"/>
<keyword evidence="3" id="KW-1185">Reference proteome</keyword>
<evidence type="ECO:0000256" key="1">
    <source>
        <dbReference type="SAM" id="MobiDB-lite"/>
    </source>
</evidence>
<organism evidence="2 3">
    <name type="scientific">Talaromyces stipitatus (strain ATCC 10500 / CBS 375.48 / QM 6759 / NRRL 1006)</name>
    <name type="common">Penicillium stipitatum</name>
    <dbReference type="NCBI Taxonomy" id="441959"/>
    <lineage>
        <taxon>Eukaryota</taxon>
        <taxon>Fungi</taxon>
        <taxon>Dikarya</taxon>
        <taxon>Ascomycota</taxon>
        <taxon>Pezizomycotina</taxon>
        <taxon>Eurotiomycetes</taxon>
        <taxon>Eurotiomycetidae</taxon>
        <taxon>Eurotiales</taxon>
        <taxon>Trichocomaceae</taxon>
        <taxon>Talaromyces</taxon>
        <taxon>Talaromyces sect. Talaromyces</taxon>
    </lineage>
</organism>
<evidence type="ECO:0000313" key="2">
    <source>
        <dbReference type="EMBL" id="EED12028.1"/>
    </source>
</evidence>
<feature type="region of interest" description="Disordered" evidence="1">
    <location>
        <begin position="23"/>
        <end position="64"/>
    </location>
</feature>
<feature type="compositionally biased region" description="Basic and acidic residues" evidence="1">
    <location>
        <begin position="35"/>
        <end position="44"/>
    </location>
</feature>
<feature type="region of interest" description="Disordered" evidence="1">
    <location>
        <begin position="218"/>
        <end position="241"/>
    </location>
</feature>
<dbReference type="Proteomes" id="UP000001745">
    <property type="component" value="Unassembled WGS sequence"/>
</dbReference>
<dbReference type="InParanoid" id="B8MT03"/>
<protein>
    <submittedName>
        <fullName evidence="2">Uncharacterized protein</fullName>
    </submittedName>
</protein>
<dbReference type="GeneID" id="8108723"/>
<feature type="compositionally biased region" description="Basic and acidic residues" evidence="1">
    <location>
        <begin position="223"/>
        <end position="241"/>
    </location>
</feature>
<dbReference type="RefSeq" id="XP_002487682.1">
    <property type="nucleotide sequence ID" value="XM_002487637.1"/>
</dbReference>
<accession>B8MT03</accession>
<name>B8MT03_TALSN</name>
<dbReference type="AlphaFoldDB" id="B8MT03"/>
<sequence>MKRDNELIVNVIRGLLADMKRDTSLAGTSQPNGSFRDKLERLLESTEDESSSGTVAEPLKLHHPELRLSPDVPHDNSSEPITVNQLIGLLEAALEPKGSRDLSATERAGAEHGGDITSHGQLFSQLAQTGQSSSSIEPEYRRDITVETLDSCRNLQASDAVTEIDDSPQEVYRFSWTGLDPRSVVTAPPNSPHVAPSNCITKEELKWLFAEVLGVKSAQPTSDGKDSSSNEKPEDNDRARIRASKAEYKTVNEVGLLHCAMVTFSMLIDPLIQDPSLSPLATM</sequence>
<dbReference type="EMBL" id="EQ962660">
    <property type="protein sequence ID" value="EED12028.1"/>
    <property type="molecule type" value="Genomic_DNA"/>
</dbReference>
<evidence type="ECO:0000313" key="3">
    <source>
        <dbReference type="Proteomes" id="UP000001745"/>
    </source>
</evidence>
<proteinExistence type="predicted"/>
<feature type="compositionally biased region" description="Basic and acidic residues" evidence="1">
    <location>
        <begin position="98"/>
        <end position="114"/>
    </location>
</feature>
<feature type="region of interest" description="Disordered" evidence="1">
    <location>
        <begin position="98"/>
        <end position="117"/>
    </location>
</feature>
<gene>
    <name evidence="2" type="ORF">TSTA_001000</name>
</gene>
<reference evidence="3" key="1">
    <citation type="journal article" date="2015" name="Genome Announc.">
        <title>Genome sequence of the AIDS-associated pathogen Penicillium marneffei (ATCC18224) and its near taxonomic relative Talaromyces stipitatus (ATCC10500).</title>
        <authorList>
            <person name="Nierman W.C."/>
            <person name="Fedorova-Abrams N.D."/>
            <person name="Andrianopoulos A."/>
        </authorList>
    </citation>
    <scope>NUCLEOTIDE SEQUENCE [LARGE SCALE GENOMIC DNA]</scope>
    <source>
        <strain evidence="3">ATCC 10500 / CBS 375.48 / QM 6759 / NRRL 1006</strain>
    </source>
</reference>